<dbReference type="Proteomes" id="UP000011761">
    <property type="component" value="Unassembled WGS sequence"/>
</dbReference>
<reference evidence="1 2" key="1">
    <citation type="journal article" date="2012" name="PLoS Pathog.">
        <title>Diverse lifestyles and strategies of plant pathogenesis encoded in the genomes of eighteen Dothideomycetes fungi.</title>
        <authorList>
            <person name="Ohm R.A."/>
            <person name="Feau N."/>
            <person name="Henrissat B."/>
            <person name="Schoch C.L."/>
            <person name="Horwitz B.A."/>
            <person name="Barry K.W."/>
            <person name="Condon B.J."/>
            <person name="Copeland A.C."/>
            <person name="Dhillon B."/>
            <person name="Glaser F."/>
            <person name="Hesse C.N."/>
            <person name="Kosti I."/>
            <person name="LaButti K."/>
            <person name="Lindquist E.A."/>
            <person name="Lucas S."/>
            <person name="Salamov A.A."/>
            <person name="Bradshaw R.E."/>
            <person name="Ciuffetti L."/>
            <person name="Hamelin R.C."/>
            <person name="Kema G.H.J."/>
            <person name="Lawrence C."/>
            <person name="Scott J.A."/>
            <person name="Spatafora J.W."/>
            <person name="Turgeon B.G."/>
            <person name="de Wit P.J.G.M."/>
            <person name="Zhong S."/>
            <person name="Goodwin S.B."/>
            <person name="Grigoriev I.V."/>
        </authorList>
    </citation>
    <scope>NUCLEOTIDE SEQUENCE [LARGE SCALE GENOMIC DNA]</scope>
    <source>
        <strain evidence="1 2">UAMH 10762</strain>
    </source>
</reference>
<dbReference type="EMBL" id="KB445552">
    <property type="protein sequence ID" value="EMC98970.1"/>
    <property type="molecule type" value="Genomic_DNA"/>
</dbReference>
<protein>
    <submittedName>
        <fullName evidence="1">Uncharacterized protein</fullName>
    </submittedName>
</protein>
<evidence type="ECO:0000313" key="1">
    <source>
        <dbReference type="EMBL" id="EMC98970.1"/>
    </source>
</evidence>
<proteinExistence type="predicted"/>
<dbReference type="GeneID" id="19113594"/>
<dbReference type="KEGG" id="bcom:BAUCODRAFT_386501"/>
<accession>M2NIQ2</accession>
<dbReference type="RefSeq" id="XP_007674040.1">
    <property type="nucleotide sequence ID" value="XM_007675850.1"/>
</dbReference>
<dbReference type="AlphaFoldDB" id="M2NIQ2"/>
<keyword evidence="2" id="KW-1185">Reference proteome</keyword>
<organism evidence="1 2">
    <name type="scientific">Baudoinia panamericana (strain UAMH 10762)</name>
    <name type="common">Angels' share fungus</name>
    <name type="synonym">Baudoinia compniacensis (strain UAMH 10762)</name>
    <dbReference type="NCBI Taxonomy" id="717646"/>
    <lineage>
        <taxon>Eukaryota</taxon>
        <taxon>Fungi</taxon>
        <taxon>Dikarya</taxon>
        <taxon>Ascomycota</taxon>
        <taxon>Pezizomycotina</taxon>
        <taxon>Dothideomycetes</taxon>
        <taxon>Dothideomycetidae</taxon>
        <taxon>Mycosphaerellales</taxon>
        <taxon>Teratosphaeriaceae</taxon>
        <taxon>Baudoinia</taxon>
    </lineage>
</organism>
<dbReference type="HOGENOM" id="CLU_2276959_0_0_1"/>
<name>M2NIQ2_BAUPA</name>
<gene>
    <name evidence="1" type="ORF">BAUCODRAFT_386501</name>
</gene>
<evidence type="ECO:0000313" key="2">
    <source>
        <dbReference type="Proteomes" id="UP000011761"/>
    </source>
</evidence>
<sequence length="102" mass="11589">MRVARYVTGDLQGHRRVDCARVTHPSRSGFRVIAVKRRRRTHSQPDTEDREWKVPSALKGIATTTSERMAQSRGVHQAKASCRTRVEFAVQNAHDPSTNFMS</sequence>